<dbReference type="InterPro" id="IPR013249">
    <property type="entry name" value="RNA_pol_sigma70_r4_t2"/>
</dbReference>
<keyword evidence="2" id="KW-0805">Transcription regulation</keyword>
<evidence type="ECO:0000313" key="8">
    <source>
        <dbReference type="Proteomes" id="UP000282311"/>
    </source>
</evidence>
<comment type="caution">
    <text evidence="7">The sequence shown here is derived from an EMBL/GenBank/DDBJ whole genome shotgun (WGS) entry which is preliminary data.</text>
</comment>
<accession>A0A3B0CKK5</accession>
<dbReference type="Proteomes" id="UP000282311">
    <property type="component" value="Unassembled WGS sequence"/>
</dbReference>
<reference evidence="7 8" key="1">
    <citation type="journal article" date="2007" name="Int. J. Syst. Evol. Microbiol.">
        <title>Paenibacillus ginsengarvi sp. nov., isolated from soil from ginseng cultivation.</title>
        <authorList>
            <person name="Yoon M.H."/>
            <person name="Ten L.N."/>
            <person name="Im W.T."/>
        </authorList>
    </citation>
    <scope>NUCLEOTIDE SEQUENCE [LARGE SCALE GENOMIC DNA]</scope>
    <source>
        <strain evidence="7 8">KCTC 13059</strain>
    </source>
</reference>
<dbReference type="InterPro" id="IPR039425">
    <property type="entry name" value="RNA_pol_sigma-70-like"/>
</dbReference>
<evidence type="ECO:0000313" key="7">
    <source>
        <dbReference type="EMBL" id="RKN85752.1"/>
    </source>
</evidence>
<evidence type="ECO:0000256" key="1">
    <source>
        <dbReference type="ARBA" id="ARBA00010641"/>
    </source>
</evidence>
<dbReference type="InterPro" id="IPR013324">
    <property type="entry name" value="RNA_pol_sigma_r3/r4-like"/>
</dbReference>
<dbReference type="SUPFAM" id="SSF88659">
    <property type="entry name" value="Sigma3 and sigma4 domains of RNA polymerase sigma factors"/>
    <property type="match status" value="1"/>
</dbReference>
<dbReference type="GO" id="GO:0016987">
    <property type="term" value="F:sigma factor activity"/>
    <property type="evidence" value="ECO:0007669"/>
    <property type="project" value="UniProtKB-KW"/>
</dbReference>
<gene>
    <name evidence="7" type="ORF">D7M11_05265</name>
</gene>
<dbReference type="InterPro" id="IPR007627">
    <property type="entry name" value="RNA_pol_sigma70_r2"/>
</dbReference>
<dbReference type="Gene3D" id="1.10.1740.10">
    <property type="match status" value="1"/>
</dbReference>
<feature type="domain" description="RNA polymerase sigma-70 region 2" evidence="5">
    <location>
        <begin position="22"/>
        <end position="88"/>
    </location>
</feature>
<dbReference type="Pfam" id="PF08281">
    <property type="entry name" value="Sigma70_r4_2"/>
    <property type="match status" value="1"/>
</dbReference>
<organism evidence="7 8">
    <name type="scientific">Paenibacillus ginsengarvi</name>
    <dbReference type="NCBI Taxonomy" id="400777"/>
    <lineage>
        <taxon>Bacteria</taxon>
        <taxon>Bacillati</taxon>
        <taxon>Bacillota</taxon>
        <taxon>Bacilli</taxon>
        <taxon>Bacillales</taxon>
        <taxon>Paenibacillaceae</taxon>
        <taxon>Paenibacillus</taxon>
    </lineage>
</organism>
<keyword evidence="4" id="KW-0804">Transcription</keyword>
<feature type="domain" description="RNA polymerase sigma factor 70 region 4 type 2" evidence="6">
    <location>
        <begin position="109"/>
        <end position="160"/>
    </location>
</feature>
<dbReference type="InterPro" id="IPR036388">
    <property type="entry name" value="WH-like_DNA-bd_sf"/>
</dbReference>
<dbReference type="NCBIfam" id="TIGR02937">
    <property type="entry name" value="sigma70-ECF"/>
    <property type="match status" value="1"/>
</dbReference>
<dbReference type="Pfam" id="PF04542">
    <property type="entry name" value="Sigma70_r2"/>
    <property type="match status" value="1"/>
</dbReference>
<name>A0A3B0CKK5_9BACL</name>
<dbReference type="Gene3D" id="1.10.10.10">
    <property type="entry name" value="Winged helix-like DNA-binding domain superfamily/Winged helix DNA-binding domain"/>
    <property type="match status" value="1"/>
</dbReference>
<dbReference type="EMBL" id="RBAH01000003">
    <property type="protein sequence ID" value="RKN85752.1"/>
    <property type="molecule type" value="Genomic_DNA"/>
</dbReference>
<evidence type="ECO:0000256" key="3">
    <source>
        <dbReference type="ARBA" id="ARBA00023082"/>
    </source>
</evidence>
<evidence type="ECO:0000259" key="5">
    <source>
        <dbReference type="Pfam" id="PF04542"/>
    </source>
</evidence>
<dbReference type="GO" id="GO:0006352">
    <property type="term" value="P:DNA-templated transcription initiation"/>
    <property type="evidence" value="ECO:0007669"/>
    <property type="project" value="InterPro"/>
</dbReference>
<dbReference type="InterPro" id="IPR013325">
    <property type="entry name" value="RNA_pol_sigma_r2"/>
</dbReference>
<dbReference type="PANTHER" id="PTHR43133">
    <property type="entry name" value="RNA POLYMERASE ECF-TYPE SIGMA FACTO"/>
    <property type="match status" value="1"/>
</dbReference>
<dbReference type="InterPro" id="IPR014284">
    <property type="entry name" value="RNA_pol_sigma-70_dom"/>
</dbReference>
<dbReference type="CDD" id="cd06171">
    <property type="entry name" value="Sigma70_r4"/>
    <property type="match status" value="1"/>
</dbReference>
<comment type="similarity">
    <text evidence="1">Belongs to the sigma-70 factor family. ECF subfamily.</text>
</comment>
<dbReference type="GO" id="GO:0003677">
    <property type="term" value="F:DNA binding"/>
    <property type="evidence" value="ECO:0007669"/>
    <property type="project" value="InterPro"/>
</dbReference>
<keyword evidence="3" id="KW-0731">Sigma factor</keyword>
<evidence type="ECO:0000256" key="4">
    <source>
        <dbReference type="ARBA" id="ARBA00023163"/>
    </source>
</evidence>
<sequence>MEVPKLVKLAQHGDEEAVFALLQLHMDKLYRIAWIYLRNEQDALEALQETSCRAFVKLGTLKRPEFFSTWIVRIMLNVCMDELKRKKRFASQDVPELAYTEENRETKYMLEQELERLDPRWKQVVVLKYYEGHSLTEISDILDRPVGTVKSWLHKALSALRGAVGKENGIDG</sequence>
<dbReference type="PANTHER" id="PTHR43133:SF51">
    <property type="entry name" value="RNA POLYMERASE SIGMA FACTOR"/>
    <property type="match status" value="1"/>
</dbReference>
<dbReference type="AlphaFoldDB" id="A0A3B0CKK5"/>
<keyword evidence="8" id="KW-1185">Reference proteome</keyword>
<protein>
    <submittedName>
        <fullName evidence="7">Sigma-70 family RNA polymerase sigma factor</fullName>
    </submittedName>
</protein>
<dbReference type="SUPFAM" id="SSF88946">
    <property type="entry name" value="Sigma2 domain of RNA polymerase sigma factors"/>
    <property type="match status" value="1"/>
</dbReference>
<proteinExistence type="inferred from homology"/>
<evidence type="ECO:0000256" key="2">
    <source>
        <dbReference type="ARBA" id="ARBA00023015"/>
    </source>
</evidence>
<evidence type="ECO:0000259" key="6">
    <source>
        <dbReference type="Pfam" id="PF08281"/>
    </source>
</evidence>